<feature type="compositionally biased region" description="Basic residues" evidence="1">
    <location>
        <begin position="58"/>
        <end position="67"/>
    </location>
</feature>
<evidence type="ECO:0000313" key="2">
    <source>
        <dbReference type="EMBL" id="KAF3970612.1"/>
    </source>
</evidence>
<gene>
    <name evidence="2" type="ORF">CMV_005702</name>
</gene>
<proteinExistence type="predicted"/>
<comment type="caution">
    <text evidence="2">The sequence shown here is derived from an EMBL/GenBank/DDBJ whole genome shotgun (WGS) entry which is preliminary data.</text>
</comment>
<name>A0A8J4RD73_9ROSI</name>
<organism evidence="2 3">
    <name type="scientific">Castanea mollissima</name>
    <name type="common">Chinese chestnut</name>
    <dbReference type="NCBI Taxonomy" id="60419"/>
    <lineage>
        <taxon>Eukaryota</taxon>
        <taxon>Viridiplantae</taxon>
        <taxon>Streptophyta</taxon>
        <taxon>Embryophyta</taxon>
        <taxon>Tracheophyta</taxon>
        <taxon>Spermatophyta</taxon>
        <taxon>Magnoliopsida</taxon>
        <taxon>eudicotyledons</taxon>
        <taxon>Gunneridae</taxon>
        <taxon>Pentapetalae</taxon>
        <taxon>rosids</taxon>
        <taxon>fabids</taxon>
        <taxon>Fagales</taxon>
        <taxon>Fagaceae</taxon>
        <taxon>Castanea</taxon>
    </lineage>
</organism>
<dbReference type="Proteomes" id="UP000737018">
    <property type="component" value="Unassembled WGS sequence"/>
</dbReference>
<keyword evidence="3" id="KW-1185">Reference proteome</keyword>
<accession>A0A8J4RD73</accession>
<reference evidence="2" key="1">
    <citation type="submission" date="2020-03" db="EMBL/GenBank/DDBJ databases">
        <title>Castanea mollissima Vanexum genome sequencing.</title>
        <authorList>
            <person name="Staton M."/>
        </authorList>
    </citation>
    <scope>NUCLEOTIDE SEQUENCE</scope>
    <source>
        <tissue evidence="2">Leaf</tissue>
    </source>
</reference>
<feature type="region of interest" description="Disordered" evidence="1">
    <location>
        <begin position="1"/>
        <end position="85"/>
    </location>
</feature>
<evidence type="ECO:0000313" key="3">
    <source>
        <dbReference type="Proteomes" id="UP000737018"/>
    </source>
</evidence>
<dbReference type="AlphaFoldDB" id="A0A8J4RD73"/>
<evidence type="ECO:0000256" key="1">
    <source>
        <dbReference type="SAM" id="MobiDB-lite"/>
    </source>
</evidence>
<protein>
    <submittedName>
        <fullName evidence="2">Uncharacterized protein</fullName>
    </submittedName>
</protein>
<dbReference type="EMBL" id="JRKL02000517">
    <property type="protein sequence ID" value="KAF3970612.1"/>
    <property type="molecule type" value="Genomic_DNA"/>
</dbReference>
<sequence length="85" mass="9331">MPGWPSNPPDFKTLNFQTSHAATDPARLPNSDPPLCRPSSPTQAPSPKPKERCTGRAMRSKHNRKPKHGEDVDKVGNIDVGLILH</sequence>